<dbReference type="Proteomes" id="UP000198848">
    <property type="component" value="Unassembled WGS sequence"/>
</dbReference>
<keyword evidence="1" id="KW-0472">Membrane</keyword>
<keyword evidence="1" id="KW-0812">Transmembrane</keyword>
<evidence type="ECO:0000313" key="3">
    <source>
        <dbReference type="Proteomes" id="UP000198848"/>
    </source>
</evidence>
<name>A0A1H1IYL8_NATTX</name>
<evidence type="ECO:0000256" key="1">
    <source>
        <dbReference type="SAM" id="Phobius"/>
    </source>
</evidence>
<dbReference type="AlphaFoldDB" id="A0A1H1IYL8"/>
<dbReference type="RefSeq" id="WP_090385592.1">
    <property type="nucleotide sequence ID" value="NZ_FNLC01000006.1"/>
</dbReference>
<keyword evidence="3" id="KW-1185">Reference proteome</keyword>
<organism evidence="2 3">
    <name type="scientific">Natronobacterium texcoconense</name>
    <dbReference type="NCBI Taxonomy" id="1095778"/>
    <lineage>
        <taxon>Archaea</taxon>
        <taxon>Methanobacteriati</taxon>
        <taxon>Methanobacteriota</taxon>
        <taxon>Stenosarchaea group</taxon>
        <taxon>Halobacteria</taxon>
        <taxon>Halobacteriales</taxon>
        <taxon>Natrialbaceae</taxon>
        <taxon>Natronobacterium</taxon>
    </lineage>
</organism>
<feature type="transmembrane region" description="Helical" evidence="1">
    <location>
        <begin position="66"/>
        <end position="92"/>
    </location>
</feature>
<sequence length="104" mass="10912">MTAIADIVLELSAVLYHDYGGTEGLTGFPNTGSWLIFGVILVPIYVMVTAWFVGSPRETSTGLLGVVYLVGLTSGMWVSMFVLTVIIGIVFFGGAPEPIGSVGP</sequence>
<dbReference type="EMBL" id="FNLC01000006">
    <property type="protein sequence ID" value="SDR42456.1"/>
    <property type="molecule type" value="Genomic_DNA"/>
</dbReference>
<evidence type="ECO:0000313" key="2">
    <source>
        <dbReference type="EMBL" id="SDR42456.1"/>
    </source>
</evidence>
<dbReference type="STRING" id="1095778.SAMN04489842_3897"/>
<reference evidence="3" key="1">
    <citation type="submission" date="2016-10" db="EMBL/GenBank/DDBJ databases">
        <authorList>
            <person name="Varghese N."/>
            <person name="Submissions S."/>
        </authorList>
    </citation>
    <scope>NUCLEOTIDE SEQUENCE [LARGE SCALE GENOMIC DNA]</scope>
    <source>
        <strain evidence="3">DSM 24767</strain>
    </source>
</reference>
<accession>A0A1H1IYL8</accession>
<evidence type="ECO:0008006" key="4">
    <source>
        <dbReference type="Google" id="ProtNLM"/>
    </source>
</evidence>
<proteinExistence type="predicted"/>
<protein>
    <recommendedName>
        <fullName evidence="4">Yip1 domain-containing protein</fullName>
    </recommendedName>
</protein>
<feature type="transmembrane region" description="Helical" evidence="1">
    <location>
        <begin position="34"/>
        <end position="54"/>
    </location>
</feature>
<dbReference type="OrthoDB" id="197586at2157"/>
<gene>
    <name evidence="2" type="ORF">SAMN04489842_3897</name>
</gene>
<keyword evidence="1" id="KW-1133">Transmembrane helix</keyword>